<keyword evidence="1" id="KW-0472">Membrane</keyword>
<reference evidence="2 3" key="1">
    <citation type="submission" date="2023-03" db="EMBL/GenBank/DDBJ databases">
        <title>WGS of Gossypium arboreum.</title>
        <authorList>
            <person name="Yu D."/>
        </authorList>
    </citation>
    <scope>NUCLEOTIDE SEQUENCE [LARGE SCALE GENOMIC DNA]</scope>
    <source>
        <tissue evidence="2">Leaf</tissue>
    </source>
</reference>
<name>A0ABR0P5Y6_GOSAR</name>
<proteinExistence type="predicted"/>
<comment type="caution">
    <text evidence="2">The sequence shown here is derived from an EMBL/GenBank/DDBJ whole genome shotgun (WGS) entry which is preliminary data.</text>
</comment>
<keyword evidence="1" id="KW-0812">Transmembrane</keyword>
<dbReference type="Proteomes" id="UP001358586">
    <property type="component" value="Chromosome 8"/>
</dbReference>
<keyword evidence="1" id="KW-1133">Transmembrane helix</keyword>
<keyword evidence="3" id="KW-1185">Reference proteome</keyword>
<feature type="transmembrane region" description="Helical" evidence="1">
    <location>
        <begin position="207"/>
        <end position="228"/>
    </location>
</feature>
<sequence length="253" mass="29484">MVVVVGMVVVHQFAANPGLLEAVVEFVGLVLVHLYLQEYLSWIELCRDVDLVGRTLALHQFAVGFGLLEATFKLVEEDEAKVLQKWEIGERIKRMRGRRRKNIIYYEIKESRQYRWLLQDIFLRDESVQCFVGIIKSMGAWMDQELKIGDSDLSRNFESDTSSERPSTSIVENRVVPDCELHPEMNFELSDTATLEQRLAYKIELQVAIFSHFLTNLISFLALTILLCSKVNRKELRDERKKREDLGLKLFWI</sequence>
<evidence type="ECO:0000313" key="2">
    <source>
        <dbReference type="EMBL" id="KAK5813730.1"/>
    </source>
</evidence>
<gene>
    <name evidence="2" type="ORF">PVK06_029181</name>
</gene>
<dbReference type="EMBL" id="JARKNE010000008">
    <property type="protein sequence ID" value="KAK5813730.1"/>
    <property type="molecule type" value="Genomic_DNA"/>
</dbReference>
<evidence type="ECO:0000313" key="3">
    <source>
        <dbReference type="Proteomes" id="UP001358586"/>
    </source>
</evidence>
<organism evidence="2 3">
    <name type="scientific">Gossypium arboreum</name>
    <name type="common">Tree cotton</name>
    <name type="synonym">Gossypium nanking</name>
    <dbReference type="NCBI Taxonomy" id="29729"/>
    <lineage>
        <taxon>Eukaryota</taxon>
        <taxon>Viridiplantae</taxon>
        <taxon>Streptophyta</taxon>
        <taxon>Embryophyta</taxon>
        <taxon>Tracheophyta</taxon>
        <taxon>Spermatophyta</taxon>
        <taxon>Magnoliopsida</taxon>
        <taxon>eudicotyledons</taxon>
        <taxon>Gunneridae</taxon>
        <taxon>Pentapetalae</taxon>
        <taxon>rosids</taxon>
        <taxon>malvids</taxon>
        <taxon>Malvales</taxon>
        <taxon>Malvaceae</taxon>
        <taxon>Malvoideae</taxon>
        <taxon>Gossypium</taxon>
    </lineage>
</organism>
<protein>
    <submittedName>
        <fullName evidence="2">Uncharacterized protein</fullName>
    </submittedName>
</protein>
<accession>A0ABR0P5Y6</accession>
<evidence type="ECO:0000256" key="1">
    <source>
        <dbReference type="SAM" id="Phobius"/>
    </source>
</evidence>